<dbReference type="Gene3D" id="1.10.357.10">
    <property type="entry name" value="Tetracycline Repressor, domain 2"/>
    <property type="match status" value="1"/>
</dbReference>
<dbReference type="InterPro" id="IPR050109">
    <property type="entry name" value="HTH-type_TetR-like_transc_reg"/>
</dbReference>
<evidence type="ECO:0000259" key="5">
    <source>
        <dbReference type="PROSITE" id="PS50977"/>
    </source>
</evidence>
<proteinExistence type="predicted"/>
<gene>
    <name evidence="6" type="ORF">DY240_14585</name>
</gene>
<dbReference type="InterPro" id="IPR001647">
    <property type="entry name" value="HTH_TetR"/>
</dbReference>
<dbReference type="GO" id="GO:0000976">
    <property type="term" value="F:transcription cis-regulatory region binding"/>
    <property type="evidence" value="ECO:0007669"/>
    <property type="project" value="TreeGrafter"/>
</dbReference>
<organism evidence="6 7">
    <name type="scientific">Jiangella rhizosphaerae</name>
    <dbReference type="NCBI Taxonomy" id="2293569"/>
    <lineage>
        <taxon>Bacteria</taxon>
        <taxon>Bacillati</taxon>
        <taxon>Actinomycetota</taxon>
        <taxon>Actinomycetes</taxon>
        <taxon>Jiangellales</taxon>
        <taxon>Jiangellaceae</taxon>
        <taxon>Jiangella</taxon>
    </lineage>
</organism>
<feature type="DNA-binding region" description="H-T-H motif" evidence="4">
    <location>
        <begin position="27"/>
        <end position="46"/>
    </location>
</feature>
<accession>A0A418KQD6</accession>
<dbReference type="Pfam" id="PF00440">
    <property type="entry name" value="TetR_N"/>
    <property type="match status" value="1"/>
</dbReference>
<reference evidence="6 7" key="1">
    <citation type="submission" date="2018-09" db="EMBL/GenBank/DDBJ databases">
        <title>Isolation, diversity and antifungal activity of actinobacteria from wheat.</title>
        <authorList>
            <person name="Han C."/>
        </authorList>
    </citation>
    <scope>NUCLEOTIDE SEQUENCE [LARGE SCALE GENOMIC DNA]</scope>
    <source>
        <strain evidence="6 7">NEAU-YY265</strain>
    </source>
</reference>
<comment type="caution">
    <text evidence="6">The sequence shown here is derived from an EMBL/GenBank/DDBJ whole genome shotgun (WGS) entry which is preliminary data.</text>
</comment>
<keyword evidence="1" id="KW-0805">Transcription regulation</keyword>
<keyword evidence="3" id="KW-0804">Transcription</keyword>
<evidence type="ECO:0000256" key="2">
    <source>
        <dbReference type="ARBA" id="ARBA00023125"/>
    </source>
</evidence>
<evidence type="ECO:0000256" key="3">
    <source>
        <dbReference type="ARBA" id="ARBA00023163"/>
    </source>
</evidence>
<keyword evidence="2 4" id="KW-0238">DNA-binding</keyword>
<dbReference type="SUPFAM" id="SSF48498">
    <property type="entry name" value="Tetracyclin repressor-like, C-terminal domain"/>
    <property type="match status" value="1"/>
</dbReference>
<dbReference type="InterPro" id="IPR036271">
    <property type="entry name" value="Tet_transcr_reg_TetR-rel_C_sf"/>
</dbReference>
<dbReference type="PANTHER" id="PTHR30055:SF234">
    <property type="entry name" value="HTH-TYPE TRANSCRIPTIONAL REGULATOR BETI"/>
    <property type="match status" value="1"/>
</dbReference>
<evidence type="ECO:0000313" key="6">
    <source>
        <dbReference type="EMBL" id="RIQ21887.1"/>
    </source>
</evidence>
<dbReference type="RefSeq" id="WP_119660584.1">
    <property type="nucleotide sequence ID" value="NZ_QUAL01000143.1"/>
</dbReference>
<dbReference type="PANTHER" id="PTHR30055">
    <property type="entry name" value="HTH-TYPE TRANSCRIPTIONAL REGULATOR RUTR"/>
    <property type="match status" value="1"/>
</dbReference>
<name>A0A418KQD6_9ACTN</name>
<dbReference type="InterPro" id="IPR009057">
    <property type="entry name" value="Homeodomain-like_sf"/>
</dbReference>
<dbReference type="EMBL" id="QUAL01000143">
    <property type="protein sequence ID" value="RIQ21887.1"/>
    <property type="molecule type" value="Genomic_DNA"/>
</dbReference>
<dbReference type="Proteomes" id="UP000284057">
    <property type="component" value="Unassembled WGS sequence"/>
</dbReference>
<dbReference type="GO" id="GO:0003700">
    <property type="term" value="F:DNA-binding transcription factor activity"/>
    <property type="evidence" value="ECO:0007669"/>
    <property type="project" value="TreeGrafter"/>
</dbReference>
<evidence type="ECO:0000256" key="1">
    <source>
        <dbReference type="ARBA" id="ARBA00023015"/>
    </source>
</evidence>
<protein>
    <submittedName>
        <fullName evidence="6">TetR/AcrR family transcriptional regulator</fullName>
    </submittedName>
</protein>
<sequence>MSEAAVSQDVLAAAKRLAERQELGGASMADIAKEAGITRVTLYRRGETRAAILVALRDELAREERARLLPVLAGDGDARTRLIAAFEVICAITDERADLLTGLDDPTLNAIYHDPGDESLTRTEFTAPIVRLLRDGALDGSLRAVADPEEAATVLYVQVTETYLHLRREHRWSAKRTTDAVIELTLNGLLP</sequence>
<evidence type="ECO:0000256" key="4">
    <source>
        <dbReference type="PROSITE-ProRule" id="PRU00335"/>
    </source>
</evidence>
<dbReference type="OrthoDB" id="3816938at2"/>
<evidence type="ECO:0000313" key="7">
    <source>
        <dbReference type="Proteomes" id="UP000284057"/>
    </source>
</evidence>
<feature type="domain" description="HTH tetR-type" evidence="5">
    <location>
        <begin position="4"/>
        <end position="64"/>
    </location>
</feature>
<keyword evidence="7" id="KW-1185">Reference proteome</keyword>
<dbReference type="Gene3D" id="1.10.10.60">
    <property type="entry name" value="Homeodomain-like"/>
    <property type="match status" value="1"/>
</dbReference>
<dbReference type="SUPFAM" id="SSF46689">
    <property type="entry name" value="Homeodomain-like"/>
    <property type="match status" value="1"/>
</dbReference>
<dbReference type="AlphaFoldDB" id="A0A418KQD6"/>
<dbReference type="PROSITE" id="PS50977">
    <property type="entry name" value="HTH_TETR_2"/>
    <property type="match status" value="1"/>
</dbReference>